<dbReference type="OrthoDB" id="1933277at2759"/>
<proteinExistence type="predicted"/>
<evidence type="ECO:0000256" key="1">
    <source>
        <dbReference type="SAM" id="MobiDB-lite"/>
    </source>
</evidence>
<dbReference type="EMBL" id="QJKJ01000753">
    <property type="protein sequence ID" value="RDY10888.1"/>
    <property type="molecule type" value="Genomic_DNA"/>
</dbReference>
<feature type="non-terminal residue" evidence="3">
    <location>
        <position position="1"/>
    </location>
</feature>
<evidence type="ECO:0000259" key="2">
    <source>
        <dbReference type="Pfam" id="PF22936"/>
    </source>
</evidence>
<gene>
    <name evidence="3" type="ORF">CR513_04524</name>
</gene>
<organism evidence="3 4">
    <name type="scientific">Mucuna pruriens</name>
    <name type="common">Velvet bean</name>
    <name type="synonym">Dolichos pruriens</name>
    <dbReference type="NCBI Taxonomy" id="157652"/>
    <lineage>
        <taxon>Eukaryota</taxon>
        <taxon>Viridiplantae</taxon>
        <taxon>Streptophyta</taxon>
        <taxon>Embryophyta</taxon>
        <taxon>Tracheophyta</taxon>
        <taxon>Spermatophyta</taxon>
        <taxon>Magnoliopsida</taxon>
        <taxon>eudicotyledons</taxon>
        <taxon>Gunneridae</taxon>
        <taxon>Pentapetalae</taxon>
        <taxon>rosids</taxon>
        <taxon>fabids</taxon>
        <taxon>Fabales</taxon>
        <taxon>Fabaceae</taxon>
        <taxon>Papilionoideae</taxon>
        <taxon>50 kb inversion clade</taxon>
        <taxon>NPAAA clade</taxon>
        <taxon>indigoferoid/millettioid clade</taxon>
        <taxon>Phaseoleae</taxon>
        <taxon>Mucuna</taxon>
    </lineage>
</organism>
<evidence type="ECO:0000313" key="3">
    <source>
        <dbReference type="EMBL" id="RDY10888.1"/>
    </source>
</evidence>
<protein>
    <recommendedName>
        <fullName evidence="2">Retrovirus-related Pol polyprotein from transposon TNT 1-94-like beta-barrel domain-containing protein</fullName>
    </recommendedName>
</protein>
<dbReference type="InterPro" id="IPR054722">
    <property type="entry name" value="PolX-like_BBD"/>
</dbReference>
<dbReference type="PANTHER" id="PTHR35317">
    <property type="entry name" value="OS04G0629600 PROTEIN"/>
    <property type="match status" value="1"/>
</dbReference>
<reference evidence="3" key="1">
    <citation type="submission" date="2018-05" db="EMBL/GenBank/DDBJ databases">
        <title>Draft genome of Mucuna pruriens seed.</title>
        <authorList>
            <person name="Nnadi N.E."/>
            <person name="Vos R."/>
            <person name="Hasami M.H."/>
            <person name="Devisetty U.K."/>
            <person name="Aguiy J.C."/>
        </authorList>
    </citation>
    <scope>NUCLEOTIDE SEQUENCE [LARGE SCALE GENOMIC DNA]</scope>
    <source>
        <strain evidence="3">JCA_2017</strain>
    </source>
</reference>
<feature type="region of interest" description="Disordered" evidence="1">
    <location>
        <begin position="104"/>
        <end position="132"/>
    </location>
</feature>
<dbReference type="Pfam" id="PF22936">
    <property type="entry name" value="Pol_BBD"/>
    <property type="match status" value="1"/>
</dbReference>
<feature type="compositionally biased region" description="Basic and acidic residues" evidence="1">
    <location>
        <begin position="104"/>
        <end position="120"/>
    </location>
</feature>
<accession>A0A371I782</accession>
<feature type="compositionally biased region" description="Polar residues" evidence="1">
    <location>
        <begin position="121"/>
        <end position="131"/>
    </location>
</feature>
<dbReference type="AlphaFoldDB" id="A0A371I782"/>
<sequence length="348" mass="41662">MTLFIYNKQKLTIFSRIMGATSAKEAWNTLQEDAKVRIIKLQTLCREFELIKMKESKIVKDYYSKIKEIYDATVTTIEQTKDLSTLLVTKLMSSLKAYKQRMNRHNEDYSQNKKHGENSRNGENSRSFSKNNQDKYPPCGIFKKTSHLQKDFWHCGNPQCQYYEKSEYVEKNCCNKNKHQTNFIKNHDNEQHLFYATRDSSDETKRNWHLDSNCSNHMAKDRSMFKDIDDSVKVKETAPWWSQKEKSPSWWRQKKGMRFIKDILLVANLRENLLSIDQMMERSYALHFEGDICTIYNNYNKRQEFAQVKMEKRNRSFPTSFKYTTNIVMKVEVDDSWLRHRRFGHFNS</sequence>
<dbReference type="Proteomes" id="UP000257109">
    <property type="component" value="Unassembled WGS sequence"/>
</dbReference>
<keyword evidence="4" id="KW-1185">Reference proteome</keyword>
<comment type="caution">
    <text evidence="3">The sequence shown here is derived from an EMBL/GenBank/DDBJ whole genome shotgun (WGS) entry which is preliminary data.</text>
</comment>
<feature type="domain" description="Retrovirus-related Pol polyprotein from transposon TNT 1-94-like beta-barrel" evidence="2">
    <location>
        <begin position="208"/>
        <end position="284"/>
    </location>
</feature>
<name>A0A371I782_MUCPR</name>
<dbReference type="Pfam" id="PF14223">
    <property type="entry name" value="Retrotran_gag_2"/>
    <property type="match status" value="1"/>
</dbReference>
<evidence type="ECO:0000313" key="4">
    <source>
        <dbReference type="Proteomes" id="UP000257109"/>
    </source>
</evidence>
<dbReference type="PANTHER" id="PTHR35317:SF35">
    <property type="entry name" value="DUF4219 DOMAIN-CONTAINING PROTEIN"/>
    <property type="match status" value="1"/>
</dbReference>